<dbReference type="SUPFAM" id="SSF50729">
    <property type="entry name" value="PH domain-like"/>
    <property type="match status" value="1"/>
</dbReference>
<reference evidence="3" key="1">
    <citation type="submission" date="2014-01" db="EMBL/GenBank/DDBJ databases">
        <authorList>
            <person name="Aslett M."/>
        </authorList>
    </citation>
    <scope>NUCLEOTIDE SEQUENCE</scope>
</reference>
<dbReference type="Pfam" id="PF09380">
    <property type="entry name" value="FERM_C"/>
    <property type="match status" value="1"/>
</dbReference>
<name>A0A077Z0U3_TRITR</name>
<dbReference type="InterPro" id="IPR011993">
    <property type="entry name" value="PH-like_dom_sf"/>
</dbReference>
<dbReference type="GO" id="GO:0098592">
    <property type="term" value="C:cytoplasmic side of apical plasma membrane"/>
    <property type="evidence" value="ECO:0007669"/>
    <property type="project" value="TreeGrafter"/>
</dbReference>
<dbReference type="PANTHER" id="PTHR13429:SF5">
    <property type="entry name" value="PROTEIN EXPANDED"/>
    <property type="match status" value="1"/>
</dbReference>
<sequence>MSMPYEGLATAGSTSLSKSMTIIGKCHPTSTHSRRFCSSSGSFVGPVFVSRTTNYPLTAGMKYIDVQLLTGQHLYVAVDVRCKVGDIFECVCSHIGAQDALLFGLCVRIENEYRFLEPTQKLAKCTPKNWAKSGGLGTDMHGQPSVILYLRVYTYIDVVRLIRCPVSLAHYYMQLRENVRSQWQELLVREERCYEVAALALQADFGDYGDLLTENSAYFCPELYFPAWVVNSRGQDFLRRHTPVIHQDLVGMDAHEARYRFCEDVSSGCCAVNAHIYRLMRNKGDPGESVLLAVAPAGIQLFENHADNLRFPVASFPWAQIGKLSFDRRKFLLVSTDGQKLTFFTSNDQKARYLLRFCRMFHQNLMRLHEEGRKNAGQYCGDVIATTLDSTIVPTGSNDKVNGNCCDKNLAIQANSVGQRVSLVSDASSNTTSGIVSDKQRAHDDSENDNEGDLELESAGDNSNRHPLVHSDSARSDVSYASKGASADSKENADSPTPDGGRSGFLDGANSLESDPGDVGKPNTFRAVRFCQHYPILPSALTTLEQKLRNCQLTQQASPREPCSSSDIKLRSMLSNAEAPVSPFYQHRLALNLKASAATSLSSVEPMISKIGLLYTLPSSTAVPSVSFAETQSASLLNLQSTVSTPSSSSLFTSKPQQLPNYDEAVMRQHGKRWTTITCIDPSVLSQMSDSLEGQLHQAQSEPGLGVGHVGMLTPQQPVVYQNHESVTQNRSSSSSSYITNGSPSTEQGCSYAPAGYSLYGSSYVNSGCRTAFANSSSIDQLLHNNALVSRTHSLQESKYHYRSAAEMLGAIPNRFAVYGNNCSCASSCGTYSLSSSELASSKRIHREGQTAYCDACHEEHCSVEALDLDRVKSIIQRQAADLPLIRALCSDHTIQSSTKYCSVSELYQQEKKCCLKMANKMPATRTTSTVTFAHGCSTIPGCCDSINSTVLSSPTGRPLSWHESFVQRQIELSNGNDMPIRSKVLSRGAEAQFPGSATVPVTSSSSPSSSDLFYELLTPPPPPPYSTSCHFSSTPLTSSCSGANSAAQVVMQNAVR</sequence>
<dbReference type="AlphaFoldDB" id="A0A077Z0U3"/>
<dbReference type="Gene3D" id="2.30.29.30">
    <property type="entry name" value="Pleckstrin-homology domain (PH domain)/Phosphotyrosine-binding domain (PTB)"/>
    <property type="match status" value="1"/>
</dbReference>
<dbReference type="InterPro" id="IPR019748">
    <property type="entry name" value="FERM_central"/>
</dbReference>
<dbReference type="STRING" id="36087.A0A077Z0U3"/>
<dbReference type="Proteomes" id="UP000030665">
    <property type="component" value="Unassembled WGS sequence"/>
</dbReference>
<dbReference type="InterPro" id="IPR014352">
    <property type="entry name" value="FERM/acyl-CoA-bd_prot_sf"/>
</dbReference>
<proteinExistence type="predicted"/>
<dbReference type="InterPro" id="IPR019749">
    <property type="entry name" value="Band_41_domain"/>
</dbReference>
<evidence type="ECO:0000259" key="2">
    <source>
        <dbReference type="PROSITE" id="PS50057"/>
    </source>
</evidence>
<dbReference type="Gene3D" id="1.20.80.10">
    <property type="match status" value="1"/>
</dbReference>
<dbReference type="InterPro" id="IPR018980">
    <property type="entry name" value="FERM_PH-like_C"/>
</dbReference>
<dbReference type="InterPro" id="IPR029071">
    <property type="entry name" value="Ubiquitin-like_domsf"/>
</dbReference>
<feature type="compositionally biased region" description="Acidic residues" evidence="1">
    <location>
        <begin position="446"/>
        <end position="458"/>
    </location>
</feature>
<dbReference type="SUPFAM" id="SSF47031">
    <property type="entry name" value="Second domain of FERM"/>
    <property type="match status" value="1"/>
</dbReference>
<dbReference type="SMART" id="SM01196">
    <property type="entry name" value="FERM_C"/>
    <property type="match status" value="1"/>
</dbReference>
<organism evidence="3 4">
    <name type="scientific">Trichuris trichiura</name>
    <name type="common">Whipworm</name>
    <name type="synonym">Trichocephalus trichiurus</name>
    <dbReference type="NCBI Taxonomy" id="36087"/>
    <lineage>
        <taxon>Eukaryota</taxon>
        <taxon>Metazoa</taxon>
        <taxon>Ecdysozoa</taxon>
        <taxon>Nematoda</taxon>
        <taxon>Enoplea</taxon>
        <taxon>Dorylaimia</taxon>
        <taxon>Trichinellida</taxon>
        <taxon>Trichuridae</taxon>
        <taxon>Trichuris</taxon>
    </lineage>
</organism>
<dbReference type="PANTHER" id="PTHR13429">
    <property type="entry name" value="FERM DOMAIN (PROTEIN4.1-EZRIN-RADIXIN-MOESIN) FAMILY"/>
    <property type="match status" value="1"/>
</dbReference>
<feature type="domain" description="FERM" evidence="2">
    <location>
        <begin position="62"/>
        <end position="369"/>
    </location>
</feature>
<evidence type="ECO:0000313" key="3">
    <source>
        <dbReference type="EMBL" id="CDW53631.1"/>
    </source>
</evidence>
<dbReference type="SUPFAM" id="SSF54236">
    <property type="entry name" value="Ubiquitin-like"/>
    <property type="match status" value="1"/>
</dbReference>
<dbReference type="InterPro" id="IPR035963">
    <property type="entry name" value="FERM_2"/>
</dbReference>
<dbReference type="Pfam" id="PF00373">
    <property type="entry name" value="FERM_M"/>
    <property type="match status" value="1"/>
</dbReference>
<dbReference type="PROSITE" id="PS50057">
    <property type="entry name" value="FERM_3"/>
    <property type="match status" value="1"/>
</dbReference>
<dbReference type="EMBL" id="HG805861">
    <property type="protein sequence ID" value="CDW53631.1"/>
    <property type="molecule type" value="Genomic_DNA"/>
</dbReference>
<dbReference type="InterPro" id="IPR018979">
    <property type="entry name" value="FERM_N"/>
</dbReference>
<dbReference type="OrthoDB" id="5957665at2759"/>
<gene>
    <name evidence="3" type="ORF">TTRE_0000189601</name>
</gene>
<feature type="compositionally biased region" description="Polar residues" evidence="1">
    <location>
        <begin position="425"/>
        <end position="435"/>
    </location>
</feature>
<evidence type="ECO:0000256" key="1">
    <source>
        <dbReference type="SAM" id="MobiDB-lite"/>
    </source>
</evidence>
<feature type="region of interest" description="Disordered" evidence="1">
    <location>
        <begin position="425"/>
        <end position="520"/>
    </location>
</feature>
<evidence type="ECO:0000313" key="4">
    <source>
        <dbReference type="Proteomes" id="UP000030665"/>
    </source>
</evidence>
<dbReference type="SMART" id="SM00295">
    <property type="entry name" value="B41"/>
    <property type="match status" value="1"/>
</dbReference>
<reference evidence="3" key="2">
    <citation type="submission" date="2014-03" db="EMBL/GenBank/DDBJ databases">
        <title>The whipworm genome and dual-species transcriptomics of an intimate host-pathogen interaction.</title>
        <authorList>
            <person name="Foth B.J."/>
            <person name="Tsai I.J."/>
            <person name="Reid A.J."/>
            <person name="Bancroft A.J."/>
            <person name="Nichol S."/>
            <person name="Tracey A."/>
            <person name="Holroyd N."/>
            <person name="Cotton J.A."/>
            <person name="Stanley E.J."/>
            <person name="Zarowiecki M."/>
            <person name="Liu J.Z."/>
            <person name="Huckvale T."/>
            <person name="Cooper P.J."/>
            <person name="Grencis R.K."/>
            <person name="Berriman M."/>
        </authorList>
    </citation>
    <scope>NUCLEOTIDE SEQUENCE [LARGE SCALE GENOMIC DNA]</scope>
</reference>
<dbReference type="Pfam" id="PF09379">
    <property type="entry name" value="FERM_N"/>
    <property type="match status" value="1"/>
</dbReference>
<keyword evidence="4" id="KW-1185">Reference proteome</keyword>
<dbReference type="CDD" id="cd17101">
    <property type="entry name" value="FERM_F1_PTPN13_like"/>
    <property type="match status" value="1"/>
</dbReference>
<accession>A0A077Z0U3</accession>
<dbReference type="InterPro" id="IPR000299">
    <property type="entry name" value="FERM_domain"/>
</dbReference>
<dbReference type="Gene3D" id="3.10.20.90">
    <property type="entry name" value="Phosphatidylinositol 3-kinase Catalytic Subunit, Chain A, domain 1"/>
    <property type="match status" value="1"/>
</dbReference>
<protein>
    <submittedName>
        <fullName evidence="3">FERM M and FERM N and FERM C domain containing pr otein</fullName>
    </submittedName>
</protein>
<dbReference type="GO" id="GO:0035332">
    <property type="term" value="P:positive regulation of hippo signaling"/>
    <property type="evidence" value="ECO:0007669"/>
    <property type="project" value="TreeGrafter"/>
</dbReference>
<dbReference type="CDD" id="cd14473">
    <property type="entry name" value="FERM_B-lobe"/>
    <property type="match status" value="1"/>
</dbReference>
<dbReference type="InterPro" id="IPR047145">
    <property type="entry name" value="FRMD6-like"/>
</dbReference>